<dbReference type="Proteomes" id="UP000308230">
    <property type="component" value="Unassembled WGS sequence"/>
</dbReference>
<sequence length="239" mass="27632">MSLAALCLLGIVTYLTFENFSLKQQIDTANKEKENLKANVQEIKTAMQKELVLIEQVSAKNQEKQVSGHYQTWMEAGTYAEDFYNDSNRRFKKDWGRFLAKQAMEQEIDPYIVYELLKVETGNTFDPNLVGPETKYGHAYGMGQFMKNTAPWIAKMAGVEYKEEKLFDPYYSILLSVTYLDYLHQKYKNWDKALTAYHRGMGGLQEFIKDNGHANSWYSEEITTRAKEHKNNEVALAGN</sequence>
<protein>
    <submittedName>
        <fullName evidence="3">Lytic transglycosylase domain-containing protein</fullName>
    </submittedName>
</protein>
<dbReference type="Gene3D" id="1.10.530.10">
    <property type="match status" value="1"/>
</dbReference>
<dbReference type="SUPFAM" id="SSF53955">
    <property type="entry name" value="Lysozyme-like"/>
    <property type="match status" value="1"/>
</dbReference>
<comment type="caution">
    <text evidence="3">The sequence shown here is derived from an EMBL/GenBank/DDBJ whole genome shotgun (WGS) entry which is preliminary data.</text>
</comment>
<evidence type="ECO:0000313" key="4">
    <source>
        <dbReference type="Proteomes" id="UP000308230"/>
    </source>
</evidence>
<evidence type="ECO:0000313" key="3">
    <source>
        <dbReference type="EMBL" id="TLS39432.1"/>
    </source>
</evidence>
<feature type="domain" description="Transglycosylase SLT" evidence="2">
    <location>
        <begin position="101"/>
        <end position="217"/>
    </location>
</feature>
<evidence type="ECO:0000256" key="1">
    <source>
        <dbReference type="SAM" id="Coils"/>
    </source>
</evidence>
<dbReference type="RefSeq" id="WP_138123276.1">
    <property type="nucleotide sequence ID" value="NZ_SWLG01000001.1"/>
</dbReference>
<dbReference type="InterPro" id="IPR008258">
    <property type="entry name" value="Transglycosylase_SLT_dom_1"/>
</dbReference>
<keyword evidence="1" id="KW-0175">Coiled coil</keyword>
<dbReference type="AlphaFoldDB" id="A0A5R9F6P8"/>
<accession>A0A5R9F6P8</accession>
<organism evidence="3 4">
    <name type="scientific">Exobacillus caeni</name>
    <dbReference type="NCBI Taxonomy" id="2574798"/>
    <lineage>
        <taxon>Bacteria</taxon>
        <taxon>Bacillati</taxon>
        <taxon>Bacillota</taxon>
        <taxon>Bacilli</taxon>
        <taxon>Bacillales</taxon>
        <taxon>Guptibacillaceae</taxon>
        <taxon>Exobacillus</taxon>
    </lineage>
</organism>
<proteinExistence type="predicted"/>
<keyword evidence="4" id="KW-1185">Reference proteome</keyword>
<dbReference type="InterPro" id="IPR023346">
    <property type="entry name" value="Lysozyme-like_dom_sf"/>
</dbReference>
<evidence type="ECO:0000259" key="2">
    <source>
        <dbReference type="Pfam" id="PF01464"/>
    </source>
</evidence>
<dbReference type="PANTHER" id="PTHR37423">
    <property type="entry name" value="SOLUBLE LYTIC MUREIN TRANSGLYCOSYLASE-RELATED"/>
    <property type="match status" value="1"/>
</dbReference>
<gene>
    <name evidence="3" type="ORF">FCL54_03520</name>
</gene>
<dbReference type="Pfam" id="PF01464">
    <property type="entry name" value="SLT"/>
    <property type="match status" value="1"/>
</dbReference>
<reference evidence="3 4" key="1">
    <citation type="submission" date="2019-04" db="EMBL/GenBank/DDBJ databases">
        <title>Bacillus caeni sp. nov., a bacterium isolated from mangrove sediment.</title>
        <authorList>
            <person name="Huang H."/>
            <person name="Mo K."/>
            <person name="Hu Y."/>
        </authorList>
    </citation>
    <scope>NUCLEOTIDE SEQUENCE [LARGE SCALE GENOMIC DNA]</scope>
    <source>
        <strain evidence="3 4">HB172195</strain>
    </source>
</reference>
<dbReference type="PANTHER" id="PTHR37423:SF2">
    <property type="entry name" value="MEMBRANE-BOUND LYTIC MUREIN TRANSGLYCOSYLASE C"/>
    <property type="match status" value="1"/>
</dbReference>
<dbReference type="EMBL" id="SWLG01000001">
    <property type="protein sequence ID" value="TLS39432.1"/>
    <property type="molecule type" value="Genomic_DNA"/>
</dbReference>
<feature type="coiled-coil region" evidence="1">
    <location>
        <begin position="19"/>
        <end position="50"/>
    </location>
</feature>
<name>A0A5R9F6P8_9BACL</name>
<dbReference type="OrthoDB" id="9815002at2"/>